<evidence type="ECO:0000259" key="4">
    <source>
        <dbReference type="PROSITE" id="PS50127"/>
    </source>
</evidence>
<dbReference type="InterPro" id="IPR016135">
    <property type="entry name" value="UBQ-conjugating_enzyme/RWD"/>
</dbReference>
<dbReference type="Pfam" id="PF00179">
    <property type="entry name" value="UQ_con"/>
    <property type="match status" value="1"/>
</dbReference>
<feature type="compositionally biased region" description="Basic and acidic residues" evidence="2">
    <location>
        <begin position="242"/>
        <end position="260"/>
    </location>
</feature>
<evidence type="ECO:0000256" key="1">
    <source>
        <dbReference type="ARBA" id="ARBA00022786"/>
    </source>
</evidence>
<dbReference type="PROSITE" id="PS50127">
    <property type="entry name" value="UBC_2"/>
    <property type="match status" value="1"/>
</dbReference>
<protein>
    <recommendedName>
        <fullName evidence="4">UBC core domain-containing protein</fullName>
    </recommendedName>
</protein>
<organism evidence="5 6">
    <name type="scientific">Mortierella isabellina</name>
    <name type="common">Filamentous fungus</name>
    <name type="synonym">Umbelopsis isabellina</name>
    <dbReference type="NCBI Taxonomy" id="91625"/>
    <lineage>
        <taxon>Eukaryota</taxon>
        <taxon>Fungi</taxon>
        <taxon>Fungi incertae sedis</taxon>
        <taxon>Mucoromycota</taxon>
        <taxon>Mucoromycotina</taxon>
        <taxon>Umbelopsidomycetes</taxon>
        <taxon>Umbelopsidales</taxon>
        <taxon>Umbelopsidaceae</taxon>
        <taxon>Umbelopsis</taxon>
    </lineage>
</organism>
<keyword evidence="3" id="KW-0472">Membrane</keyword>
<dbReference type="Gene3D" id="3.10.110.10">
    <property type="entry name" value="Ubiquitin Conjugating Enzyme"/>
    <property type="match status" value="1"/>
</dbReference>
<keyword evidence="1" id="KW-0833">Ubl conjugation pathway</keyword>
<dbReference type="PANTHER" id="PTHR24067">
    <property type="entry name" value="UBIQUITIN-CONJUGATING ENZYME E2"/>
    <property type="match status" value="1"/>
</dbReference>
<reference evidence="5" key="1">
    <citation type="submission" date="2020-12" db="EMBL/GenBank/DDBJ databases">
        <title>Metabolic potential, ecology and presence of endohyphal bacteria is reflected in genomic diversity of Mucoromycotina.</title>
        <authorList>
            <person name="Muszewska A."/>
            <person name="Okrasinska A."/>
            <person name="Steczkiewicz K."/>
            <person name="Drgas O."/>
            <person name="Orlowska M."/>
            <person name="Perlinska-Lenart U."/>
            <person name="Aleksandrzak-Piekarczyk T."/>
            <person name="Szatraj K."/>
            <person name="Zielenkiewicz U."/>
            <person name="Pilsyk S."/>
            <person name="Malc E."/>
            <person name="Mieczkowski P."/>
            <person name="Kruszewska J.S."/>
            <person name="Biernat P."/>
            <person name="Pawlowska J."/>
        </authorList>
    </citation>
    <scope>NUCLEOTIDE SEQUENCE</scope>
    <source>
        <strain evidence="5">WA0000067209</strain>
    </source>
</reference>
<dbReference type="Proteomes" id="UP000654370">
    <property type="component" value="Unassembled WGS sequence"/>
</dbReference>
<name>A0A8H7PRF5_MORIS</name>
<gene>
    <name evidence="5" type="ORF">INT43_001754</name>
</gene>
<comment type="caution">
    <text evidence="5">The sequence shown here is derived from an EMBL/GenBank/DDBJ whole genome shotgun (WGS) entry which is preliminary data.</text>
</comment>
<keyword evidence="3" id="KW-1133">Transmembrane helix</keyword>
<dbReference type="FunFam" id="3.10.110.10:FF:000086">
    <property type="entry name" value="Ubiquitin-conjugating enzyme E2 J1"/>
    <property type="match status" value="1"/>
</dbReference>
<sequence>MLLIDAENTIAVKRILKEAKELQQDPSVEYTARPLEENIFEWHFTVSGPVDTEFDGGRYHGRILLPNEYPFRPPEIIFLTPNGRFELHKKICLSITGFHPEYWQPAWGVSSCKVRTVMLGIMGFFPTRSEGAIGGIDCTSDERKKLARTSRTWSCSACGNNNIELLPDIPKNIVNTHQISNANNGDLPAFAFKYADKEKNQKKVTESTDTQVPQERISRDRRSLGNDPVNVNEEELSLSSQDSDRHKQDRSTDNHADIRHVQSPLAANQASDVRVSQDQHQPSPALVSHSPRWLDGLIMGLLVLIVALVIRKLM</sequence>
<keyword evidence="6" id="KW-1185">Reference proteome</keyword>
<dbReference type="InterPro" id="IPR050113">
    <property type="entry name" value="Ub_conjugating_enzyme"/>
</dbReference>
<dbReference type="InterPro" id="IPR000608">
    <property type="entry name" value="UBC"/>
</dbReference>
<evidence type="ECO:0000256" key="3">
    <source>
        <dbReference type="SAM" id="Phobius"/>
    </source>
</evidence>
<feature type="domain" description="UBC core" evidence="4">
    <location>
        <begin position="10"/>
        <end position="159"/>
    </location>
</feature>
<feature type="transmembrane region" description="Helical" evidence="3">
    <location>
        <begin position="293"/>
        <end position="310"/>
    </location>
</feature>
<feature type="region of interest" description="Disordered" evidence="2">
    <location>
        <begin position="198"/>
        <end position="289"/>
    </location>
</feature>
<evidence type="ECO:0000313" key="5">
    <source>
        <dbReference type="EMBL" id="KAG2178907.1"/>
    </source>
</evidence>
<dbReference type="CDD" id="cd23799">
    <property type="entry name" value="UBCc_UBE2J"/>
    <property type="match status" value="1"/>
</dbReference>
<evidence type="ECO:0000313" key="6">
    <source>
        <dbReference type="Proteomes" id="UP000654370"/>
    </source>
</evidence>
<dbReference type="EMBL" id="JAEPQZ010000007">
    <property type="protein sequence ID" value="KAG2178907.1"/>
    <property type="molecule type" value="Genomic_DNA"/>
</dbReference>
<dbReference type="AlphaFoldDB" id="A0A8H7PRF5"/>
<dbReference type="OrthoDB" id="1158011at2759"/>
<dbReference type="SUPFAM" id="SSF54495">
    <property type="entry name" value="UBC-like"/>
    <property type="match status" value="1"/>
</dbReference>
<keyword evidence="3" id="KW-0812">Transmembrane</keyword>
<accession>A0A8H7PRF5</accession>
<evidence type="ECO:0000256" key="2">
    <source>
        <dbReference type="SAM" id="MobiDB-lite"/>
    </source>
</evidence>
<proteinExistence type="predicted"/>
<dbReference type="SMART" id="SM00212">
    <property type="entry name" value="UBCc"/>
    <property type="match status" value="1"/>
</dbReference>
<feature type="compositionally biased region" description="Polar residues" evidence="2">
    <location>
        <begin position="265"/>
        <end position="282"/>
    </location>
</feature>